<evidence type="ECO:0000313" key="3">
    <source>
        <dbReference type="Proteomes" id="UP000694892"/>
    </source>
</evidence>
<dbReference type="Proteomes" id="UP000694892">
    <property type="component" value="Chromosome 2S"/>
</dbReference>
<dbReference type="InterPro" id="IPR011010">
    <property type="entry name" value="DNA_brk_join_enz"/>
</dbReference>
<name>A0A974HVF7_XENLA</name>
<dbReference type="InterPro" id="IPR013762">
    <property type="entry name" value="Integrase-like_cat_sf"/>
</dbReference>
<keyword evidence="1" id="KW-0233">DNA recombination</keyword>
<reference evidence="3" key="1">
    <citation type="journal article" date="2016" name="Nature">
        <title>Genome evolution in the allotetraploid frog Xenopus laevis.</title>
        <authorList>
            <person name="Session A.M."/>
            <person name="Uno Y."/>
            <person name="Kwon T."/>
            <person name="Chapman J.A."/>
            <person name="Toyoda A."/>
            <person name="Takahashi S."/>
            <person name="Fukui A."/>
            <person name="Hikosaka A."/>
            <person name="Suzuki A."/>
            <person name="Kondo M."/>
            <person name="van Heeringen S.J."/>
            <person name="Quigley I."/>
            <person name="Heinz S."/>
            <person name="Ogino H."/>
            <person name="Ochi H."/>
            <person name="Hellsten U."/>
            <person name="Lyons J.B."/>
            <person name="Simakov O."/>
            <person name="Putnam N."/>
            <person name="Stites J."/>
            <person name="Kuroki Y."/>
            <person name="Tanaka T."/>
            <person name="Michiue T."/>
            <person name="Watanabe M."/>
            <person name="Bogdanovic O."/>
            <person name="Lister R."/>
            <person name="Georgiou G."/>
            <person name="Paranjpe S.S."/>
            <person name="van Kruijsbergen I."/>
            <person name="Shu S."/>
            <person name="Carlson J."/>
            <person name="Kinoshita T."/>
            <person name="Ohta Y."/>
            <person name="Mawaribuchi S."/>
            <person name="Jenkins J."/>
            <person name="Grimwood J."/>
            <person name="Schmutz J."/>
            <person name="Mitros T."/>
            <person name="Mozaffari S.V."/>
            <person name="Suzuki Y."/>
            <person name="Haramoto Y."/>
            <person name="Yamamoto T.S."/>
            <person name="Takagi C."/>
            <person name="Heald R."/>
            <person name="Miller K."/>
            <person name="Haudenschild C."/>
            <person name="Kitzman J."/>
            <person name="Nakayama T."/>
            <person name="Izutsu Y."/>
            <person name="Robert J."/>
            <person name="Fortriede J."/>
            <person name="Burns K."/>
            <person name="Lotay V."/>
            <person name="Karimi K."/>
            <person name="Yasuoka Y."/>
            <person name="Dichmann D.S."/>
            <person name="Flajnik M.F."/>
            <person name="Houston D.W."/>
            <person name="Shendure J."/>
            <person name="DuPasquier L."/>
            <person name="Vize P.D."/>
            <person name="Zorn A.M."/>
            <person name="Ito M."/>
            <person name="Marcotte E.M."/>
            <person name="Wallingford J.B."/>
            <person name="Ito Y."/>
            <person name="Asashima M."/>
            <person name="Ueno N."/>
            <person name="Matsuda Y."/>
            <person name="Veenstra G.J."/>
            <person name="Fujiyama A."/>
            <person name="Harland R.M."/>
            <person name="Taira M."/>
            <person name="Rokhsar D.S."/>
        </authorList>
    </citation>
    <scope>NUCLEOTIDE SEQUENCE [LARGE SCALE GENOMIC DNA]</scope>
    <source>
        <strain evidence="3">J</strain>
    </source>
</reference>
<dbReference type="PANTHER" id="PTHR34605:SF8">
    <property type="entry name" value="FILAGGRIN-2-LIKE ISOFORM X1"/>
    <property type="match status" value="1"/>
</dbReference>
<dbReference type="AlphaFoldDB" id="A0A974HVF7"/>
<evidence type="ECO:0000313" key="2">
    <source>
        <dbReference type="EMBL" id="OCT91864.1"/>
    </source>
</evidence>
<dbReference type="PANTHER" id="PTHR34605">
    <property type="entry name" value="PHAGE_INTEGRASE DOMAIN-CONTAINING PROTEIN"/>
    <property type="match status" value="1"/>
</dbReference>
<dbReference type="Gene3D" id="1.10.443.10">
    <property type="entry name" value="Intergrase catalytic core"/>
    <property type="match status" value="1"/>
</dbReference>
<dbReference type="SUPFAM" id="SSF56349">
    <property type="entry name" value="DNA breaking-rejoining enzymes"/>
    <property type="match status" value="1"/>
</dbReference>
<dbReference type="GO" id="GO:0015074">
    <property type="term" value="P:DNA integration"/>
    <property type="evidence" value="ECO:0007669"/>
    <property type="project" value="InterPro"/>
</dbReference>
<dbReference type="InterPro" id="IPR052925">
    <property type="entry name" value="Phage_Integrase-like_Recomb"/>
</dbReference>
<sequence>MPAASVEFSIARISKWLSMSLADNTWHAYIARWNEWMKFKTSFPKHHYQGDSDVLLSLVLEQVEAQYSLSAITKKLAGISFFLKVQGRGTTLWLGNSTEQSICPVLAFSHYQQVSPCLPGPFFIHSDGSFVTRFQFVKIVKGAVRKLGIPPDHYNTHSFRIGAATQASLMGLGEEFIKRLGRWNSSMYQLYVRPALV</sequence>
<protein>
    <recommendedName>
        <fullName evidence="4">Tyr recombinase domain-containing protein</fullName>
    </recommendedName>
</protein>
<accession>A0A974HVF7</accession>
<proteinExistence type="predicted"/>
<dbReference type="GO" id="GO:0006310">
    <property type="term" value="P:DNA recombination"/>
    <property type="evidence" value="ECO:0007669"/>
    <property type="project" value="UniProtKB-KW"/>
</dbReference>
<evidence type="ECO:0000256" key="1">
    <source>
        <dbReference type="ARBA" id="ARBA00023172"/>
    </source>
</evidence>
<gene>
    <name evidence="2" type="ORF">XELAEV_18014921mg</name>
</gene>
<dbReference type="EMBL" id="CM004469">
    <property type="protein sequence ID" value="OCT91864.1"/>
    <property type="molecule type" value="Genomic_DNA"/>
</dbReference>
<dbReference type="GO" id="GO:0003677">
    <property type="term" value="F:DNA binding"/>
    <property type="evidence" value="ECO:0007669"/>
    <property type="project" value="InterPro"/>
</dbReference>
<evidence type="ECO:0008006" key="4">
    <source>
        <dbReference type="Google" id="ProtNLM"/>
    </source>
</evidence>
<organism evidence="2 3">
    <name type="scientific">Xenopus laevis</name>
    <name type="common">African clawed frog</name>
    <dbReference type="NCBI Taxonomy" id="8355"/>
    <lineage>
        <taxon>Eukaryota</taxon>
        <taxon>Metazoa</taxon>
        <taxon>Chordata</taxon>
        <taxon>Craniata</taxon>
        <taxon>Vertebrata</taxon>
        <taxon>Euteleostomi</taxon>
        <taxon>Amphibia</taxon>
        <taxon>Batrachia</taxon>
        <taxon>Anura</taxon>
        <taxon>Pipoidea</taxon>
        <taxon>Pipidae</taxon>
        <taxon>Xenopodinae</taxon>
        <taxon>Xenopus</taxon>
        <taxon>Xenopus</taxon>
    </lineage>
</organism>